<dbReference type="InterPro" id="IPR033704">
    <property type="entry name" value="dUTPase_trimeric"/>
</dbReference>
<dbReference type="PANTHER" id="PTHR42680:SF3">
    <property type="entry name" value="DCTP DEAMINASE"/>
    <property type="match status" value="1"/>
</dbReference>
<keyword evidence="2" id="KW-0546">Nucleotide metabolism</keyword>
<sequence length="196" mass="22742">MILVDNDIRKYKNIIVPFDEESLQSESYDLHIGEKIYVLKNDVQTIDLRDNDILKNLYEEKELSDFGYSIGPNEFILASLKEKVDIPNGVSAHIMPRTRYIRAGVYVSAQHINSTYSGRLRIGIYNLQNRPLRIYPDLGICQIVFEKLNELPSDNKLYKNKIDAIYHNEDIKFIGPFSDEEDDKIDKIVEKIKDGN</sequence>
<dbReference type="Proteomes" id="UP001056218">
    <property type="component" value="Chromosome"/>
</dbReference>
<gene>
    <name evidence="3" type="ORF">M9426_04930</name>
</gene>
<evidence type="ECO:0000313" key="4">
    <source>
        <dbReference type="Proteomes" id="UP001056218"/>
    </source>
</evidence>
<dbReference type="EMBL" id="CP097885">
    <property type="protein sequence ID" value="URN40595.1"/>
    <property type="molecule type" value="Genomic_DNA"/>
</dbReference>
<protein>
    <submittedName>
        <fullName evidence="3">Uncharacterized protein</fullName>
    </submittedName>
</protein>
<reference evidence="3 4" key="1">
    <citation type="submission" date="2022-05" db="EMBL/GenBank/DDBJ databases">
        <title>Identification of Peptoniphilus vaginalis-like Bacteria, Peptoniphilus septimus sp. nov. from Blood Cultures in a Cervical Cancer Patient receiving Chemotherapy: Case and Implications.</title>
        <authorList>
            <person name="Zhan X.-Y."/>
        </authorList>
    </citation>
    <scope>NUCLEOTIDE SEQUENCE [LARGE SCALE GENOMIC DNA]</scope>
    <source>
        <strain evidence="3 4">SAHP1</strain>
    </source>
</reference>
<name>A0ABY4TJH6_9FIRM</name>
<dbReference type="Gene3D" id="2.70.40.10">
    <property type="match status" value="1"/>
</dbReference>
<evidence type="ECO:0000256" key="1">
    <source>
        <dbReference type="ARBA" id="ARBA00022801"/>
    </source>
</evidence>
<dbReference type="Pfam" id="PF22769">
    <property type="entry name" value="DCD"/>
    <property type="match status" value="1"/>
</dbReference>
<dbReference type="SUPFAM" id="SSF51283">
    <property type="entry name" value="dUTPase-like"/>
    <property type="match status" value="1"/>
</dbReference>
<accession>A0ABY4TJH6</accession>
<evidence type="ECO:0000313" key="3">
    <source>
        <dbReference type="EMBL" id="URN40595.1"/>
    </source>
</evidence>
<keyword evidence="4" id="KW-1185">Reference proteome</keyword>
<dbReference type="CDD" id="cd07557">
    <property type="entry name" value="trimeric_dUTPase"/>
    <property type="match status" value="1"/>
</dbReference>
<keyword evidence="1" id="KW-0378">Hydrolase</keyword>
<evidence type="ECO:0000256" key="2">
    <source>
        <dbReference type="ARBA" id="ARBA00023080"/>
    </source>
</evidence>
<proteinExistence type="predicted"/>
<dbReference type="InterPro" id="IPR036157">
    <property type="entry name" value="dUTPase-like_sf"/>
</dbReference>
<dbReference type="PANTHER" id="PTHR42680">
    <property type="entry name" value="DCTP DEAMINASE"/>
    <property type="match status" value="1"/>
</dbReference>
<dbReference type="RefSeq" id="WP_195445140.1">
    <property type="nucleotide sequence ID" value="NZ_CP097885.1"/>
</dbReference>
<dbReference type="InterPro" id="IPR011962">
    <property type="entry name" value="dCTP_deaminase"/>
</dbReference>
<organism evidence="3 4">
    <name type="scientific">Peptoniphilus genitalis</name>
    <dbReference type="NCBI Taxonomy" id="3036303"/>
    <lineage>
        <taxon>Bacteria</taxon>
        <taxon>Bacillati</taxon>
        <taxon>Bacillota</taxon>
        <taxon>Tissierellia</taxon>
        <taxon>Tissierellales</taxon>
        <taxon>Peptoniphilaceae</taxon>
        <taxon>Peptoniphilus</taxon>
    </lineage>
</organism>